<dbReference type="Proteomes" id="UP000182658">
    <property type="component" value="Unassembled WGS sequence"/>
</dbReference>
<keyword evidence="3" id="KW-1185">Reference proteome</keyword>
<proteinExistence type="predicted"/>
<dbReference type="InParanoid" id="A0A1J7J4C8"/>
<protein>
    <submittedName>
        <fullName evidence="2">Uncharacterized protein</fullName>
    </submittedName>
</protein>
<dbReference type="AlphaFoldDB" id="A0A1J7J4C8"/>
<organism evidence="2 3">
    <name type="scientific">Coniochaeta ligniaria NRRL 30616</name>
    <dbReference type="NCBI Taxonomy" id="1408157"/>
    <lineage>
        <taxon>Eukaryota</taxon>
        <taxon>Fungi</taxon>
        <taxon>Dikarya</taxon>
        <taxon>Ascomycota</taxon>
        <taxon>Pezizomycotina</taxon>
        <taxon>Sordariomycetes</taxon>
        <taxon>Sordariomycetidae</taxon>
        <taxon>Coniochaetales</taxon>
        <taxon>Coniochaetaceae</taxon>
        <taxon>Coniochaeta</taxon>
    </lineage>
</organism>
<sequence length="99" mass="11574">MGKGGTSKKCQHHCPRAKFGGPPCHKVKHSELGVRYCETHEWVCRKHPKLRPLLNQECRSCEMRDRIVPEREEKKAKQEEIQKTNPKIAKWNAKDYTPP</sequence>
<gene>
    <name evidence="2" type="ORF">CONLIGDRAFT_675912</name>
</gene>
<feature type="region of interest" description="Disordered" evidence="1">
    <location>
        <begin position="72"/>
        <end position="99"/>
    </location>
</feature>
<name>A0A1J7J4C8_9PEZI</name>
<evidence type="ECO:0000313" key="3">
    <source>
        <dbReference type="Proteomes" id="UP000182658"/>
    </source>
</evidence>
<evidence type="ECO:0000313" key="2">
    <source>
        <dbReference type="EMBL" id="OIW34967.1"/>
    </source>
</evidence>
<dbReference type="EMBL" id="KV875093">
    <property type="protein sequence ID" value="OIW34967.1"/>
    <property type="molecule type" value="Genomic_DNA"/>
</dbReference>
<feature type="compositionally biased region" description="Basic and acidic residues" evidence="1">
    <location>
        <begin position="72"/>
        <end position="82"/>
    </location>
</feature>
<reference evidence="2 3" key="1">
    <citation type="submission" date="2016-10" db="EMBL/GenBank/DDBJ databases">
        <title>Draft genome sequence of Coniochaeta ligniaria NRRL30616, a lignocellulolytic fungus for bioabatement of inhibitors in plant biomass hydrolysates.</title>
        <authorList>
            <consortium name="DOE Joint Genome Institute"/>
            <person name="Jimenez D.J."/>
            <person name="Hector R.E."/>
            <person name="Riley R."/>
            <person name="Sun H."/>
            <person name="Grigoriev I.V."/>
            <person name="Van Elsas J.D."/>
            <person name="Nichols N.N."/>
        </authorList>
    </citation>
    <scope>NUCLEOTIDE SEQUENCE [LARGE SCALE GENOMIC DNA]</scope>
    <source>
        <strain evidence="2 3">NRRL 30616</strain>
    </source>
</reference>
<accession>A0A1J7J4C8</accession>
<evidence type="ECO:0000256" key="1">
    <source>
        <dbReference type="SAM" id="MobiDB-lite"/>
    </source>
</evidence>